<feature type="compositionally biased region" description="Basic and acidic residues" evidence="1">
    <location>
        <begin position="27"/>
        <end position="37"/>
    </location>
</feature>
<gene>
    <name evidence="2" type="primary">52</name>
    <name evidence="2" type="ORF">PBI_HENDRIX_52</name>
</gene>
<sequence>MSKPTPVYDENESFAEQGTTLTPELEAELRNGNRQIEEGAVTVKARDDRPRTKEQRRAELRKEIDGDLKKVYDQALLAGDFQASLSAAHMRASLGGVM</sequence>
<name>A0A2U8UUH2_9CAUD</name>
<protein>
    <submittedName>
        <fullName evidence="2">Uncharacterized protein</fullName>
    </submittedName>
</protein>
<proteinExistence type="predicted"/>
<dbReference type="EMBL" id="MH183162">
    <property type="protein sequence ID" value="AWN07723.1"/>
    <property type="molecule type" value="Genomic_DNA"/>
</dbReference>
<feature type="region of interest" description="Disordered" evidence="1">
    <location>
        <begin position="1"/>
        <end position="57"/>
    </location>
</feature>
<dbReference type="GeneID" id="54992519"/>
<evidence type="ECO:0000256" key="1">
    <source>
        <dbReference type="SAM" id="MobiDB-lite"/>
    </source>
</evidence>
<evidence type="ECO:0000313" key="2">
    <source>
        <dbReference type="EMBL" id="AWN07723.1"/>
    </source>
</evidence>
<reference evidence="3" key="1">
    <citation type="submission" date="2018-04" db="EMBL/GenBank/DDBJ databases">
        <authorList>
            <person name="Go L.Y."/>
            <person name="Mitchell J.A."/>
        </authorList>
    </citation>
    <scope>NUCLEOTIDE SEQUENCE [LARGE SCALE GENOMIC DNA]</scope>
</reference>
<organism evidence="2 3">
    <name type="scientific">Microbacterium phage Hendrix</name>
    <dbReference type="NCBI Taxonomy" id="2182341"/>
    <lineage>
        <taxon>Viruses</taxon>
        <taxon>Duplodnaviria</taxon>
        <taxon>Heunggongvirae</taxon>
        <taxon>Uroviricota</taxon>
        <taxon>Caudoviricetes</taxon>
        <taxon>Rogerhendrixvirus</taxon>
        <taxon>Rogerhendrixvirus hendrix</taxon>
    </lineage>
</organism>
<dbReference type="Proteomes" id="UP000247284">
    <property type="component" value="Segment"/>
</dbReference>
<evidence type="ECO:0000313" key="3">
    <source>
        <dbReference type="Proteomes" id="UP000247284"/>
    </source>
</evidence>
<dbReference type="RefSeq" id="YP_009801990.1">
    <property type="nucleotide sequence ID" value="NC_047977.1"/>
</dbReference>
<feature type="compositionally biased region" description="Basic and acidic residues" evidence="1">
    <location>
        <begin position="44"/>
        <end position="57"/>
    </location>
</feature>
<accession>A0A2U8UUH2</accession>
<dbReference type="KEGG" id="vg:54992519"/>
<keyword evidence="3" id="KW-1185">Reference proteome</keyword>